<evidence type="ECO:0000313" key="6">
    <source>
        <dbReference type="EMBL" id="POP51905.1"/>
    </source>
</evidence>
<dbReference type="InterPro" id="IPR027477">
    <property type="entry name" value="Succ_DH/fumarate_Rdtase_cat_sf"/>
</dbReference>
<dbReference type="RefSeq" id="WP_103685264.1">
    <property type="nucleotide sequence ID" value="NZ_PQGG01000033.1"/>
</dbReference>
<keyword evidence="2" id="KW-0285">Flavoprotein</keyword>
<dbReference type="EMBL" id="PQGG01000033">
    <property type="protein sequence ID" value="POP51905.1"/>
    <property type="molecule type" value="Genomic_DNA"/>
</dbReference>
<dbReference type="InterPro" id="IPR003953">
    <property type="entry name" value="FAD-dep_OxRdtase_2_FAD-bd"/>
</dbReference>
<dbReference type="InterPro" id="IPR036188">
    <property type="entry name" value="FAD/NAD-bd_sf"/>
</dbReference>
<dbReference type="SUPFAM" id="SSF56425">
    <property type="entry name" value="Succinate dehydrogenase/fumarate reductase flavoprotein, catalytic domain"/>
    <property type="match status" value="1"/>
</dbReference>
<evidence type="ECO:0000256" key="1">
    <source>
        <dbReference type="ARBA" id="ARBA00001974"/>
    </source>
</evidence>
<dbReference type="GO" id="GO:0008202">
    <property type="term" value="P:steroid metabolic process"/>
    <property type="evidence" value="ECO:0007669"/>
    <property type="project" value="UniProtKB-ARBA"/>
</dbReference>
<evidence type="ECO:0000313" key="7">
    <source>
        <dbReference type="Proteomes" id="UP000237222"/>
    </source>
</evidence>
<protein>
    <submittedName>
        <fullName evidence="6">Delta 4, 5-alpha steroid dehydrogenase</fullName>
    </submittedName>
</protein>
<dbReference type="InterPro" id="IPR050315">
    <property type="entry name" value="FAD-oxidoreductase_2"/>
</dbReference>
<evidence type="ECO:0000259" key="5">
    <source>
        <dbReference type="Pfam" id="PF00890"/>
    </source>
</evidence>
<feature type="domain" description="FAD-dependent oxidoreductase 2 FAD-binding" evidence="5">
    <location>
        <begin position="38"/>
        <end position="534"/>
    </location>
</feature>
<organism evidence="6 7">
    <name type="scientific">Zhongshania marina</name>
    <dbReference type="NCBI Taxonomy" id="2304603"/>
    <lineage>
        <taxon>Bacteria</taxon>
        <taxon>Pseudomonadati</taxon>
        <taxon>Pseudomonadota</taxon>
        <taxon>Gammaproteobacteria</taxon>
        <taxon>Cellvibrionales</taxon>
        <taxon>Spongiibacteraceae</taxon>
        <taxon>Zhongshania</taxon>
    </lineage>
</organism>
<dbReference type="Gene3D" id="3.90.700.10">
    <property type="entry name" value="Succinate dehydrogenase/fumarate reductase flavoprotein, catalytic domain"/>
    <property type="match status" value="1"/>
</dbReference>
<reference evidence="6 7" key="1">
    <citation type="submission" date="2018-01" db="EMBL/GenBank/DDBJ databases">
        <authorList>
            <person name="Yu X.-D."/>
        </authorList>
    </citation>
    <scope>NUCLEOTIDE SEQUENCE [LARGE SCALE GENOMIC DNA]</scope>
    <source>
        <strain evidence="6 7">ZX-21</strain>
    </source>
</reference>
<evidence type="ECO:0000256" key="3">
    <source>
        <dbReference type="ARBA" id="ARBA00022827"/>
    </source>
</evidence>
<dbReference type="Pfam" id="PF00890">
    <property type="entry name" value="FAD_binding_2"/>
    <property type="match status" value="1"/>
</dbReference>
<name>A0A2S4HD47_9GAMM</name>
<dbReference type="Gene3D" id="3.50.50.60">
    <property type="entry name" value="FAD/NAD(P)-binding domain"/>
    <property type="match status" value="2"/>
</dbReference>
<keyword evidence="4" id="KW-0560">Oxidoreductase</keyword>
<dbReference type="Proteomes" id="UP000237222">
    <property type="component" value="Unassembled WGS sequence"/>
</dbReference>
<evidence type="ECO:0000256" key="4">
    <source>
        <dbReference type="ARBA" id="ARBA00023002"/>
    </source>
</evidence>
<comment type="cofactor">
    <cofactor evidence="1">
        <name>FAD</name>
        <dbReference type="ChEBI" id="CHEBI:57692"/>
    </cofactor>
</comment>
<dbReference type="AlphaFoldDB" id="A0A2S4HD47"/>
<gene>
    <name evidence="6" type="ORF">C0068_14830</name>
</gene>
<sequence>MNSALKLPVSEFIDSASYVVNEPLLASDEPGFWSEDTDVLVVGLGAAGASAALEACAQGKRVTVLERFDGGGATALSGGIYYGGATEHLQAAGFNDTPEQMYTYLHKEISGAVSDATLHDFCARSAENLRWLESHGVEFGSRVDTSKRSYPRAGYDLYYSGNERAKSNAAASTPAPRGHRVSGKGFTGSVLAEKLIKSATERGVAIRRQVRVARLIVDTSGAVVGVEALLIPAGSKAARSHQKLIAKINRYQRFIPALAFGTLRRIAELEASEGVVCRISAQCGVILATGSFAFNRAMVNQYAANYIDAIPIGTVGCDGSGIRLGQSVGGIVSHMDKVSAWRSLSPPLSFVSGIVVNKAGKRFVAEDVYLGHLGRLLVEQENDCAWLIVDKSAIKNAYREAMPKLNDNWLSFGAPLLLNLLVNLKKSATLSGLAQKCDIDEVGLGNTVATYNEIVTNGVDPFEKSSAYLQKLGAGPYYALSLSTKNKLFPCPSIPMGGLKVDEQSGGVLQNGGEPIAGLYAVGRCAVGIPAGFYISGTSIADCIYSGRRAAKHACGG</sequence>
<evidence type="ECO:0000256" key="2">
    <source>
        <dbReference type="ARBA" id="ARBA00022630"/>
    </source>
</evidence>
<dbReference type="SUPFAM" id="SSF51905">
    <property type="entry name" value="FAD/NAD(P)-binding domain"/>
    <property type="match status" value="1"/>
</dbReference>
<proteinExistence type="predicted"/>
<dbReference type="GO" id="GO:0016491">
    <property type="term" value="F:oxidoreductase activity"/>
    <property type="evidence" value="ECO:0007669"/>
    <property type="project" value="UniProtKB-KW"/>
</dbReference>
<comment type="caution">
    <text evidence="6">The sequence shown here is derived from an EMBL/GenBank/DDBJ whole genome shotgun (WGS) entry which is preliminary data.</text>
</comment>
<dbReference type="PANTHER" id="PTHR43400:SF10">
    <property type="entry name" value="3-OXOSTEROID 1-DEHYDROGENASE"/>
    <property type="match status" value="1"/>
</dbReference>
<accession>A0A2S4HD47</accession>
<dbReference type="NCBIfam" id="NF005511">
    <property type="entry name" value="PRK07121.1-4"/>
    <property type="match status" value="1"/>
</dbReference>
<dbReference type="PANTHER" id="PTHR43400">
    <property type="entry name" value="FUMARATE REDUCTASE"/>
    <property type="match status" value="1"/>
</dbReference>
<dbReference type="OrthoDB" id="337830at2"/>
<keyword evidence="3" id="KW-0274">FAD</keyword>